<reference evidence="2 3" key="1">
    <citation type="submission" date="2024-03" db="EMBL/GenBank/DDBJ databases">
        <title>First Report of Pectobacterium brasiliscabiei causing potato scab in china.</title>
        <authorList>
            <person name="Handique U."/>
        </authorList>
    </citation>
    <scope>NUCLEOTIDE SEQUENCE [LARGE SCALE GENOMIC DNA]</scope>
    <source>
        <strain evidence="2 3">ZRIMU1503</strain>
    </source>
</reference>
<dbReference type="EMBL" id="JBBAYM010000007">
    <property type="protein sequence ID" value="MEI5609981.1"/>
    <property type="molecule type" value="Genomic_DNA"/>
</dbReference>
<protein>
    <submittedName>
        <fullName evidence="2">Uncharacterized protein</fullName>
    </submittedName>
</protein>
<evidence type="ECO:0000256" key="1">
    <source>
        <dbReference type="SAM" id="MobiDB-lite"/>
    </source>
</evidence>
<name>A0ABU8G9U7_9ACTN</name>
<evidence type="ECO:0000313" key="2">
    <source>
        <dbReference type="EMBL" id="MEI5609981.1"/>
    </source>
</evidence>
<accession>A0ABU8G9U7</accession>
<sequence>MQTLDGLVADLVDRYTGDDRHPGDGGPGLIARLDDLPLRTRPSAGGGHAPPGSRPPTSLEAVSWSQRIKAEAVALDAELRGSRHMQPWHRALPAIPPGAENADRVGEVTRIVGRWHGTVLTVLGLRGPSVHFRHALCLSCEQRTVYGRADDDRPRAWCVNDACEDGDTGAPARYEGSRLYLLTTHRGSSRLAAERLPAAGSVD</sequence>
<dbReference type="Proteomes" id="UP001365781">
    <property type="component" value="Unassembled WGS sequence"/>
</dbReference>
<proteinExistence type="predicted"/>
<feature type="compositionally biased region" description="Basic and acidic residues" evidence="1">
    <location>
        <begin position="14"/>
        <end position="23"/>
    </location>
</feature>
<organism evidence="2 3">
    <name type="scientific">Streptomyces brasiliscabiei</name>
    <dbReference type="NCBI Taxonomy" id="2736302"/>
    <lineage>
        <taxon>Bacteria</taxon>
        <taxon>Bacillati</taxon>
        <taxon>Actinomycetota</taxon>
        <taxon>Actinomycetes</taxon>
        <taxon>Kitasatosporales</taxon>
        <taxon>Streptomycetaceae</taxon>
        <taxon>Streptomyces</taxon>
    </lineage>
</organism>
<dbReference type="RefSeq" id="WP_336558280.1">
    <property type="nucleotide sequence ID" value="NZ_JBBAYL010000004.1"/>
</dbReference>
<keyword evidence="3" id="KW-1185">Reference proteome</keyword>
<feature type="region of interest" description="Disordered" evidence="1">
    <location>
        <begin position="14"/>
        <end position="58"/>
    </location>
</feature>
<comment type="caution">
    <text evidence="2">The sequence shown here is derived from an EMBL/GenBank/DDBJ whole genome shotgun (WGS) entry which is preliminary data.</text>
</comment>
<evidence type="ECO:0000313" key="3">
    <source>
        <dbReference type="Proteomes" id="UP001365781"/>
    </source>
</evidence>
<gene>
    <name evidence="2" type="ORF">WB403_12460</name>
</gene>